<reference evidence="3" key="1">
    <citation type="submission" date="2015-09" db="EMBL/GenBank/DDBJ databases">
        <authorList>
            <person name="Jackson K.R."/>
            <person name="Lunt B.L."/>
            <person name="Fisher J.N.B."/>
            <person name="Gardner A.V."/>
            <person name="Bailey M.E."/>
            <person name="Deus L.M."/>
            <person name="Earl A.S."/>
            <person name="Gibby P.D."/>
            <person name="Hartmann K.A."/>
            <person name="Liu J.E."/>
            <person name="Manci A.M."/>
            <person name="Nielsen D.A."/>
            <person name="Solomon M.B."/>
            <person name="Breakwell D.P."/>
            <person name="Burnett S.H."/>
            <person name="Grose J.H."/>
        </authorList>
    </citation>
    <scope>NUCLEOTIDE SEQUENCE</scope>
    <source>
        <strain evidence="3">7805</strain>
    </source>
</reference>
<dbReference type="RefSeq" id="WP_235752030.1">
    <property type="nucleotide sequence ID" value="NZ_JBAVBW010000197.1"/>
</dbReference>
<dbReference type="EMBL" id="LO018304">
    <property type="protein sequence ID" value="CUM59946.1"/>
    <property type="molecule type" value="Genomic_DNA"/>
</dbReference>
<dbReference type="AlphaFoldDB" id="A0A1J1JET0"/>
<feature type="region of interest" description="Disordered" evidence="1">
    <location>
        <begin position="45"/>
        <end position="86"/>
    </location>
</feature>
<evidence type="ECO:0000313" key="3">
    <source>
        <dbReference type="EMBL" id="CUM59946.1"/>
    </source>
</evidence>
<organism evidence="3">
    <name type="scientific">Planktothrix agardhii</name>
    <name type="common">Oscillatoria agardhii</name>
    <dbReference type="NCBI Taxonomy" id="1160"/>
    <lineage>
        <taxon>Bacteria</taxon>
        <taxon>Bacillati</taxon>
        <taxon>Cyanobacteriota</taxon>
        <taxon>Cyanophyceae</taxon>
        <taxon>Oscillatoriophycideae</taxon>
        <taxon>Oscillatoriales</taxon>
        <taxon>Microcoleaceae</taxon>
        <taxon>Planktothrix</taxon>
    </lineage>
</organism>
<feature type="domain" description="Peptidase C-terminal archaeal/bacterial" evidence="2">
    <location>
        <begin position="112"/>
        <end position="177"/>
    </location>
</feature>
<protein>
    <recommendedName>
        <fullName evidence="2">Peptidase C-terminal archaeal/bacterial domain-containing protein</fullName>
    </recommendedName>
</protein>
<evidence type="ECO:0000259" key="2">
    <source>
        <dbReference type="Pfam" id="PF04151"/>
    </source>
</evidence>
<dbReference type="InterPro" id="IPR007280">
    <property type="entry name" value="Peptidase_C_arc/bac"/>
</dbReference>
<sequence>MRSMLIWTTTMGLFAVLQTPLFDVLNVSNSYPLRGLVLEKVLAQETPNPQPSASPEPPVEETPSPSPIPSPLPSPPPSTIPTPPASAPLLLEEQGELKEGDQVLASDKSLYDEYTFEGKEGQQITISLESSEFDPYLALFNSENELLQEHDDISQTNANAEITITLPKTGTYRVIVNAYDSKGRGKYLLKIK</sequence>
<dbReference type="GeneID" id="77290384"/>
<name>A0A1J1JET0_PLAAG</name>
<dbReference type="SUPFAM" id="SSF89260">
    <property type="entry name" value="Collagen-binding domain"/>
    <property type="match status" value="1"/>
</dbReference>
<evidence type="ECO:0000256" key="1">
    <source>
        <dbReference type="SAM" id="MobiDB-lite"/>
    </source>
</evidence>
<feature type="compositionally biased region" description="Pro residues" evidence="1">
    <location>
        <begin position="64"/>
        <end position="86"/>
    </location>
</feature>
<proteinExistence type="predicted"/>
<accession>A0A1J1JET0</accession>
<feature type="compositionally biased region" description="Pro residues" evidence="1">
    <location>
        <begin position="48"/>
        <end position="57"/>
    </location>
</feature>
<dbReference type="Gene3D" id="2.60.120.380">
    <property type="match status" value="1"/>
</dbReference>
<gene>
    <name evidence="3" type="ORF">PLAM_1980</name>
</gene>
<dbReference type="Pfam" id="PF04151">
    <property type="entry name" value="PPC"/>
    <property type="match status" value="1"/>
</dbReference>